<dbReference type="Proteomes" id="UP000002710">
    <property type="component" value="Chromosome"/>
</dbReference>
<dbReference type="PROSITE" id="PS51724">
    <property type="entry name" value="SPOR"/>
    <property type="match status" value="1"/>
</dbReference>
<reference evidence="4 5" key="1">
    <citation type="journal article" date="2011" name="J. Bacteriol.">
        <title>Complete genome sequence and updated annotation of Desulfovibrio alaskensis G20.</title>
        <authorList>
            <person name="Hauser L.J."/>
            <person name="Land M.L."/>
            <person name="Brown S.D."/>
            <person name="Larimer F."/>
            <person name="Keller K.L."/>
            <person name="Rapp-Giles B.J."/>
            <person name="Price M.N."/>
            <person name="Lin M."/>
            <person name="Bruce D.C."/>
            <person name="Detter J.C."/>
            <person name="Tapia R."/>
            <person name="Han C.S."/>
            <person name="Goodwin L.A."/>
            <person name="Cheng J.F."/>
            <person name="Pitluck S."/>
            <person name="Copeland A."/>
            <person name="Lucas S."/>
            <person name="Nolan M."/>
            <person name="Lapidus A.L."/>
            <person name="Palumbo A.V."/>
            <person name="Wall J.D."/>
        </authorList>
    </citation>
    <scope>NUCLEOTIDE SEQUENCE [LARGE SCALE GENOMIC DNA]</scope>
    <source>
        <strain evidence="5">ATCC BAA 1058 / DSM 17464 / G20</strain>
    </source>
</reference>
<dbReference type="PROSITE" id="PS51257">
    <property type="entry name" value="PROKAR_LIPOPROTEIN"/>
    <property type="match status" value="1"/>
</dbReference>
<dbReference type="EMBL" id="CP000112">
    <property type="protein sequence ID" value="ABB38867.1"/>
    <property type="molecule type" value="Genomic_DNA"/>
</dbReference>
<dbReference type="GO" id="GO:0042834">
    <property type="term" value="F:peptidoglycan binding"/>
    <property type="evidence" value="ECO:0007669"/>
    <property type="project" value="InterPro"/>
</dbReference>
<accession>Q30ZM9</accession>
<feature type="domain" description="SPOR" evidence="3">
    <location>
        <begin position="328"/>
        <end position="409"/>
    </location>
</feature>
<proteinExistence type="predicted"/>
<dbReference type="InterPro" id="IPR036680">
    <property type="entry name" value="SPOR-like_sf"/>
</dbReference>
<evidence type="ECO:0000256" key="1">
    <source>
        <dbReference type="SAM" id="MobiDB-lite"/>
    </source>
</evidence>
<dbReference type="SUPFAM" id="SSF110997">
    <property type="entry name" value="Sporulation related repeat"/>
    <property type="match status" value="1"/>
</dbReference>
<dbReference type="eggNOG" id="ENOG50341XC">
    <property type="taxonomic scope" value="Bacteria"/>
</dbReference>
<dbReference type="KEGG" id="dde:Dde_2070"/>
<feature type="chain" id="PRO_5004220010" evidence="2">
    <location>
        <begin position="25"/>
        <end position="421"/>
    </location>
</feature>
<evidence type="ECO:0000259" key="3">
    <source>
        <dbReference type="PROSITE" id="PS51724"/>
    </source>
</evidence>
<evidence type="ECO:0000313" key="5">
    <source>
        <dbReference type="Proteomes" id="UP000002710"/>
    </source>
</evidence>
<keyword evidence="2" id="KW-0732">Signal</keyword>
<evidence type="ECO:0000256" key="2">
    <source>
        <dbReference type="SAM" id="SignalP"/>
    </source>
</evidence>
<sequence>MIRFGRLFLLLMLLAALTGCKQDAKNYWKDTRKLYRTYVNTPAALDTDQELDVMPVESKIATVFTAMDEQLEQMRRVLENQDTFPSDEWVAGFLERFPWVSGVAVVDADGNVLLRQPELELKAYNYAPLLEKDENAPERAMRGYAEANPVGPEFYLANPVFSGREVKGLLVAHFDIRNLLAYSPSPGDIVLVSRDAVLWPGKYVYDQTPLAAVDWSAALKSDVTGEAEDERGHFLWIARYLGGVPLVYAASVDSYPEDPAAMAALAAWFETREALRNGPAAAQTEVDPSAMAARAQTVAPAAEDLPSDELPSGSVMPGLHEEPAPAPPTTDYVYSVQIGAFINGNYAAERVALLRDAGFDPCTMKLYDKNGQLWNIVQIGDYRDSADAWNRVRDFVKAGTGFDYNIEILDAGVVSRRKQCP</sequence>
<dbReference type="STRING" id="207559.Dde_2070"/>
<organism evidence="4 5">
    <name type="scientific">Oleidesulfovibrio alaskensis (strain ATCC BAA-1058 / DSM 17464 / G20)</name>
    <name type="common">Desulfovibrio alaskensis</name>
    <dbReference type="NCBI Taxonomy" id="207559"/>
    <lineage>
        <taxon>Bacteria</taxon>
        <taxon>Pseudomonadati</taxon>
        <taxon>Thermodesulfobacteriota</taxon>
        <taxon>Desulfovibrionia</taxon>
        <taxon>Desulfovibrionales</taxon>
        <taxon>Desulfovibrionaceae</taxon>
        <taxon>Oleidesulfovibrio</taxon>
    </lineage>
</organism>
<protein>
    <submittedName>
        <fullName evidence="4">Sporulation domain-containing protein</fullName>
    </submittedName>
</protein>
<evidence type="ECO:0000313" key="4">
    <source>
        <dbReference type="EMBL" id="ABB38867.1"/>
    </source>
</evidence>
<dbReference type="InterPro" id="IPR007730">
    <property type="entry name" value="SPOR-like_dom"/>
</dbReference>
<keyword evidence="5" id="KW-1185">Reference proteome</keyword>
<feature type="region of interest" description="Disordered" evidence="1">
    <location>
        <begin position="300"/>
        <end position="326"/>
    </location>
</feature>
<name>Q30ZM9_OLEA2</name>
<dbReference type="Pfam" id="PF05036">
    <property type="entry name" value="SPOR"/>
    <property type="match status" value="1"/>
</dbReference>
<dbReference type="Gene3D" id="3.30.70.1070">
    <property type="entry name" value="Sporulation related repeat"/>
    <property type="match status" value="1"/>
</dbReference>
<feature type="signal peptide" evidence="2">
    <location>
        <begin position="1"/>
        <end position="24"/>
    </location>
</feature>
<gene>
    <name evidence="4" type="ordered locus">Dde_2070</name>
</gene>
<dbReference type="HOGENOM" id="CLU_651697_0_0_7"/>
<dbReference type="AlphaFoldDB" id="Q30ZM9"/>
<dbReference type="RefSeq" id="WP_011367972.1">
    <property type="nucleotide sequence ID" value="NC_007519.1"/>
</dbReference>